<dbReference type="PANTHER" id="PTHR30075:SF2">
    <property type="entry name" value="GLYCINE--TRNA LIGASE, CHLOROPLASTIC_MITOCHONDRIAL 2"/>
    <property type="match status" value="1"/>
</dbReference>
<keyword evidence="7 11" id="KW-0067">ATP-binding</keyword>
<feature type="domain" description="DALR anticodon binding" evidence="12">
    <location>
        <begin position="582"/>
        <end position="679"/>
    </location>
</feature>
<evidence type="ECO:0000256" key="4">
    <source>
        <dbReference type="ARBA" id="ARBA00022490"/>
    </source>
</evidence>
<dbReference type="GO" id="GO:0004820">
    <property type="term" value="F:glycine-tRNA ligase activity"/>
    <property type="evidence" value="ECO:0007669"/>
    <property type="project" value="UniProtKB-UniRule"/>
</dbReference>
<dbReference type="PRINTS" id="PR01045">
    <property type="entry name" value="TRNASYNTHGB"/>
</dbReference>
<accession>A0A1W6K4G7</accession>
<comment type="similarity">
    <text evidence="2 11">Belongs to the class-II aminoacyl-tRNA synthetase family.</text>
</comment>
<dbReference type="GO" id="GO:0004814">
    <property type="term" value="F:arginine-tRNA ligase activity"/>
    <property type="evidence" value="ECO:0007669"/>
    <property type="project" value="InterPro"/>
</dbReference>
<evidence type="ECO:0000256" key="8">
    <source>
        <dbReference type="ARBA" id="ARBA00022917"/>
    </source>
</evidence>
<comment type="catalytic activity">
    <reaction evidence="10 11">
        <text>tRNA(Gly) + glycine + ATP = glycyl-tRNA(Gly) + AMP + diphosphate</text>
        <dbReference type="Rhea" id="RHEA:16013"/>
        <dbReference type="Rhea" id="RHEA-COMP:9664"/>
        <dbReference type="Rhea" id="RHEA-COMP:9683"/>
        <dbReference type="ChEBI" id="CHEBI:30616"/>
        <dbReference type="ChEBI" id="CHEBI:33019"/>
        <dbReference type="ChEBI" id="CHEBI:57305"/>
        <dbReference type="ChEBI" id="CHEBI:78442"/>
        <dbReference type="ChEBI" id="CHEBI:78522"/>
        <dbReference type="ChEBI" id="CHEBI:456215"/>
        <dbReference type="EC" id="6.1.1.14"/>
    </reaction>
</comment>
<keyword evidence="9 11" id="KW-0030">Aminoacyl-tRNA synthetase</keyword>
<evidence type="ECO:0000259" key="12">
    <source>
        <dbReference type="Pfam" id="PF05746"/>
    </source>
</evidence>
<reference evidence="13 14" key="1">
    <citation type="submission" date="2017-04" db="EMBL/GenBank/DDBJ databases">
        <title>Genome Sequence of Marinobacter salarius strain SMR5 Isolated from a culture of the Diatom Skeletonema marinoi.</title>
        <authorList>
            <person name="Topel M."/>
            <person name="Pinder M.I.M."/>
            <person name="Johansson O.N."/>
            <person name="Kourtchenko O."/>
            <person name="Godhe A."/>
            <person name="Clarke A.K."/>
        </authorList>
    </citation>
    <scope>NUCLEOTIDE SEQUENCE [LARGE SCALE GENOMIC DNA]</scope>
    <source>
        <strain evidence="13 14">SMR5</strain>
    </source>
</reference>
<dbReference type="GeneID" id="77254198"/>
<dbReference type="GO" id="GO:0005829">
    <property type="term" value="C:cytosol"/>
    <property type="evidence" value="ECO:0007669"/>
    <property type="project" value="TreeGrafter"/>
</dbReference>
<evidence type="ECO:0000256" key="11">
    <source>
        <dbReference type="HAMAP-Rule" id="MF_00255"/>
    </source>
</evidence>
<dbReference type="GO" id="GO:0006426">
    <property type="term" value="P:glycyl-tRNA aminoacylation"/>
    <property type="evidence" value="ECO:0007669"/>
    <property type="project" value="UniProtKB-UniRule"/>
</dbReference>
<dbReference type="GO" id="GO:0006420">
    <property type="term" value="P:arginyl-tRNA aminoacylation"/>
    <property type="evidence" value="ECO:0007669"/>
    <property type="project" value="InterPro"/>
</dbReference>
<evidence type="ECO:0000256" key="10">
    <source>
        <dbReference type="ARBA" id="ARBA00047937"/>
    </source>
</evidence>
<dbReference type="AlphaFoldDB" id="A0A1W6K4G7"/>
<sequence length="695" mass="77064">MAKQDFLVELGTEELPPKALKPLSDAFTRGITNGLEEAGIRFGKVEAFAAPRRLAVRVRDLEDAQPDKPVEKRGPAVKAAFDDSGNPTRALTGFATSLGVTPDQLDTMETDKGAWVVYRTIEKGRPTVELMPELVDQSLAALPIPKRMRWGAHRTEFVRPVHWAILLFGNKVIDTPIMGLTPGNKTRGHRFHCPKSLIVPTPGDYEVVLRQEGYVIADFAERREQIRDGVTAIARKEAGGQAVIDEDLLDEVTALNEWPVPLMGRFEERFLEVPAEALISSMKEHQKYFHVVSADGRMLPLFITVANLESKDPQQVVSGNEKVIRPRLSDAAFFYDTDRKTRLEDRIDQLKPIVFQDKLGSIYDKSVRVAALAKKIADAIGSDPVLAERAAMLAKTDLVTEMVLEFTDLQGIMGQYYAANDGENEDVASALNEQYMPRFAGDDLPATLTGCAVAIADRIDSLVGLFGINQPPSGTRDPFGLRRASLGVLRIIIERELPLDLQTLCEWAVEEHNSITEPNVANTVVDYMLERFRAHYEEQGISAEVYLAVHARRPTRPLDFDRRVKAVEAFRQLPEALALAGANKRVSNILTKQGGDSIGESIDSELLQDKAEITLADQIRQQADKALPLFEKGDYATALSSLASLREPVDNFFDEVMVMADDEAVRNNRLAMLNLLRNLFLRVADISVLPTASGQ</sequence>
<evidence type="ECO:0000313" key="13">
    <source>
        <dbReference type="EMBL" id="ARM82285.1"/>
    </source>
</evidence>
<dbReference type="EMBL" id="CP020931">
    <property type="protein sequence ID" value="ARM82285.1"/>
    <property type="molecule type" value="Genomic_DNA"/>
</dbReference>
<dbReference type="SUPFAM" id="SSF109604">
    <property type="entry name" value="HD-domain/PDEase-like"/>
    <property type="match status" value="1"/>
</dbReference>
<dbReference type="PROSITE" id="PS50861">
    <property type="entry name" value="AA_TRNA_LIGASE_II_GLYAB"/>
    <property type="match status" value="1"/>
</dbReference>
<evidence type="ECO:0000256" key="5">
    <source>
        <dbReference type="ARBA" id="ARBA00022598"/>
    </source>
</evidence>
<dbReference type="RefSeq" id="WP_085678224.1">
    <property type="nucleotide sequence ID" value="NZ_CP020931.1"/>
</dbReference>
<dbReference type="EC" id="6.1.1.14" evidence="11"/>
<dbReference type="Proteomes" id="UP000193100">
    <property type="component" value="Chromosome"/>
</dbReference>
<comment type="subcellular location">
    <subcellularLocation>
        <location evidence="1 11">Cytoplasm</location>
    </subcellularLocation>
</comment>
<dbReference type="GO" id="GO:0005524">
    <property type="term" value="F:ATP binding"/>
    <property type="evidence" value="ECO:0007669"/>
    <property type="project" value="UniProtKB-UniRule"/>
</dbReference>
<name>A0A1W6K4G7_9GAMM</name>
<evidence type="ECO:0000256" key="9">
    <source>
        <dbReference type="ARBA" id="ARBA00023146"/>
    </source>
</evidence>
<keyword evidence="8 11" id="KW-0648">Protein biosynthesis</keyword>
<gene>
    <name evidence="11 13" type="primary">glyS</name>
    <name evidence="13" type="ORF">MARSALSMR5_00179</name>
</gene>
<evidence type="ECO:0000256" key="6">
    <source>
        <dbReference type="ARBA" id="ARBA00022741"/>
    </source>
</evidence>
<dbReference type="PANTHER" id="PTHR30075">
    <property type="entry name" value="GLYCYL-TRNA SYNTHETASE"/>
    <property type="match status" value="1"/>
</dbReference>
<evidence type="ECO:0000256" key="7">
    <source>
        <dbReference type="ARBA" id="ARBA00022840"/>
    </source>
</evidence>
<evidence type="ECO:0000313" key="14">
    <source>
        <dbReference type="Proteomes" id="UP000193100"/>
    </source>
</evidence>
<keyword evidence="6 11" id="KW-0547">Nucleotide-binding</keyword>
<dbReference type="HAMAP" id="MF_00255">
    <property type="entry name" value="Gly_tRNA_synth_beta"/>
    <property type="match status" value="1"/>
</dbReference>
<comment type="subunit">
    <text evidence="3 11">Tetramer of two alpha and two beta subunits.</text>
</comment>
<keyword evidence="4 11" id="KW-0963">Cytoplasm</keyword>
<evidence type="ECO:0000256" key="2">
    <source>
        <dbReference type="ARBA" id="ARBA00008226"/>
    </source>
</evidence>
<evidence type="ECO:0000256" key="1">
    <source>
        <dbReference type="ARBA" id="ARBA00004496"/>
    </source>
</evidence>
<dbReference type="InterPro" id="IPR006194">
    <property type="entry name" value="Gly-tRNA-synth_heterodimer"/>
</dbReference>
<dbReference type="Pfam" id="PF02092">
    <property type="entry name" value="tRNA_synt_2f"/>
    <property type="match status" value="1"/>
</dbReference>
<dbReference type="InterPro" id="IPR008909">
    <property type="entry name" value="DALR_anticod-bd"/>
</dbReference>
<protein>
    <recommendedName>
        <fullName evidence="11">Glycine--tRNA ligase beta subunit</fullName>
        <ecNumber evidence="11">6.1.1.14</ecNumber>
    </recommendedName>
    <alternativeName>
        <fullName evidence="11">Glycyl-tRNA synthetase beta subunit</fullName>
        <shortName evidence="11">GlyRS</shortName>
    </alternativeName>
</protein>
<dbReference type="NCBIfam" id="TIGR00211">
    <property type="entry name" value="glyS"/>
    <property type="match status" value="1"/>
</dbReference>
<organism evidence="13 14">
    <name type="scientific">Marinobacter salarius</name>
    <dbReference type="NCBI Taxonomy" id="1420917"/>
    <lineage>
        <taxon>Bacteria</taxon>
        <taxon>Pseudomonadati</taxon>
        <taxon>Pseudomonadota</taxon>
        <taxon>Gammaproteobacteria</taxon>
        <taxon>Pseudomonadales</taxon>
        <taxon>Marinobacteraceae</taxon>
        <taxon>Marinobacter</taxon>
    </lineage>
</organism>
<keyword evidence="5 11" id="KW-0436">Ligase</keyword>
<dbReference type="InterPro" id="IPR015944">
    <property type="entry name" value="Gly-tRNA-synth_bsu"/>
</dbReference>
<evidence type="ECO:0000256" key="3">
    <source>
        <dbReference type="ARBA" id="ARBA00011209"/>
    </source>
</evidence>
<proteinExistence type="inferred from homology"/>
<dbReference type="Pfam" id="PF05746">
    <property type="entry name" value="DALR_1"/>
    <property type="match status" value="1"/>
</dbReference>